<proteinExistence type="predicted"/>
<feature type="compositionally biased region" description="Low complexity" evidence="1">
    <location>
        <begin position="49"/>
        <end position="60"/>
    </location>
</feature>
<gene>
    <name evidence="2" type="ORF">LTR97_011888</name>
</gene>
<accession>A0AAN7VY24</accession>
<evidence type="ECO:0000313" key="3">
    <source>
        <dbReference type="Proteomes" id="UP001310594"/>
    </source>
</evidence>
<name>A0AAN7VY24_9PEZI</name>
<dbReference type="EMBL" id="JAVRQU010000022">
    <property type="protein sequence ID" value="KAK5691234.1"/>
    <property type="molecule type" value="Genomic_DNA"/>
</dbReference>
<dbReference type="Proteomes" id="UP001310594">
    <property type="component" value="Unassembled WGS sequence"/>
</dbReference>
<feature type="region of interest" description="Disordered" evidence="1">
    <location>
        <begin position="47"/>
        <end position="100"/>
    </location>
</feature>
<reference evidence="2" key="1">
    <citation type="submission" date="2023-08" db="EMBL/GenBank/DDBJ databases">
        <title>Black Yeasts Isolated from many extreme environments.</title>
        <authorList>
            <person name="Coleine C."/>
            <person name="Stajich J.E."/>
            <person name="Selbmann L."/>
        </authorList>
    </citation>
    <scope>NUCLEOTIDE SEQUENCE</scope>
    <source>
        <strain evidence="2">CCFEE 5810</strain>
    </source>
</reference>
<sequence length="118" mass="13035">MATKRTIYERRHQPAAISKKELLAFKKIDPDERWELTLQMWKKAEAAARKAPPASSISSRVLGPARSPPSSPSSSIAALDSADRTSEVCDDDNGANGGRDEECRLWCFEASKWTGNDL</sequence>
<dbReference type="AlphaFoldDB" id="A0AAN7VY24"/>
<evidence type="ECO:0000313" key="2">
    <source>
        <dbReference type="EMBL" id="KAK5691234.1"/>
    </source>
</evidence>
<comment type="caution">
    <text evidence="2">The sequence shown here is derived from an EMBL/GenBank/DDBJ whole genome shotgun (WGS) entry which is preliminary data.</text>
</comment>
<protein>
    <submittedName>
        <fullName evidence="2">Uncharacterized protein</fullName>
    </submittedName>
</protein>
<evidence type="ECO:0000256" key="1">
    <source>
        <dbReference type="SAM" id="MobiDB-lite"/>
    </source>
</evidence>
<organism evidence="2 3">
    <name type="scientific">Elasticomyces elasticus</name>
    <dbReference type="NCBI Taxonomy" id="574655"/>
    <lineage>
        <taxon>Eukaryota</taxon>
        <taxon>Fungi</taxon>
        <taxon>Dikarya</taxon>
        <taxon>Ascomycota</taxon>
        <taxon>Pezizomycotina</taxon>
        <taxon>Dothideomycetes</taxon>
        <taxon>Dothideomycetidae</taxon>
        <taxon>Mycosphaerellales</taxon>
        <taxon>Teratosphaeriaceae</taxon>
        <taxon>Elasticomyces</taxon>
    </lineage>
</organism>